<proteinExistence type="predicted"/>
<protein>
    <submittedName>
        <fullName evidence="2">Uncharacterized protein</fullName>
    </submittedName>
</protein>
<evidence type="ECO:0000313" key="2">
    <source>
        <dbReference type="EMBL" id="GBP28518.1"/>
    </source>
</evidence>
<gene>
    <name evidence="2" type="ORF">EVAR_22981_1</name>
</gene>
<feature type="compositionally biased region" description="Polar residues" evidence="1">
    <location>
        <begin position="81"/>
        <end position="95"/>
    </location>
</feature>
<reference evidence="2 3" key="1">
    <citation type="journal article" date="2019" name="Commun. Biol.">
        <title>The bagworm genome reveals a unique fibroin gene that provides high tensile strength.</title>
        <authorList>
            <person name="Kono N."/>
            <person name="Nakamura H."/>
            <person name="Ohtoshi R."/>
            <person name="Tomita M."/>
            <person name="Numata K."/>
            <person name="Arakawa K."/>
        </authorList>
    </citation>
    <scope>NUCLEOTIDE SEQUENCE [LARGE SCALE GENOMIC DNA]</scope>
</reference>
<keyword evidence="3" id="KW-1185">Reference proteome</keyword>
<accession>A0A4C1UQ00</accession>
<evidence type="ECO:0000313" key="3">
    <source>
        <dbReference type="Proteomes" id="UP000299102"/>
    </source>
</evidence>
<dbReference type="Proteomes" id="UP000299102">
    <property type="component" value="Unassembled WGS sequence"/>
</dbReference>
<dbReference type="EMBL" id="BGZK01000208">
    <property type="protein sequence ID" value="GBP28518.1"/>
    <property type="molecule type" value="Genomic_DNA"/>
</dbReference>
<organism evidence="2 3">
    <name type="scientific">Eumeta variegata</name>
    <name type="common">Bagworm moth</name>
    <name type="synonym">Eumeta japonica</name>
    <dbReference type="NCBI Taxonomy" id="151549"/>
    <lineage>
        <taxon>Eukaryota</taxon>
        <taxon>Metazoa</taxon>
        <taxon>Ecdysozoa</taxon>
        <taxon>Arthropoda</taxon>
        <taxon>Hexapoda</taxon>
        <taxon>Insecta</taxon>
        <taxon>Pterygota</taxon>
        <taxon>Neoptera</taxon>
        <taxon>Endopterygota</taxon>
        <taxon>Lepidoptera</taxon>
        <taxon>Glossata</taxon>
        <taxon>Ditrysia</taxon>
        <taxon>Tineoidea</taxon>
        <taxon>Psychidae</taxon>
        <taxon>Oiketicinae</taxon>
        <taxon>Eumeta</taxon>
    </lineage>
</organism>
<evidence type="ECO:0000256" key="1">
    <source>
        <dbReference type="SAM" id="MobiDB-lite"/>
    </source>
</evidence>
<name>A0A4C1UQ00_EUMVA</name>
<comment type="caution">
    <text evidence="2">The sequence shown here is derived from an EMBL/GenBank/DDBJ whole genome shotgun (WGS) entry which is preliminary data.</text>
</comment>
<feature type="region of interest" description="Disordered" evidence="1">
    <location>
        <begin position="68"/>
        <end position="137"/>
    </location>
</feature>
<dbReference type="AlphaFoldDB" id="A0A4C1UQ00"/>
<feature type="region of interest" description="Disordered" evidence="1">
    <location>
        <begin position="1"/>
        <end position="23"/>
    </location>
</feature>
<sequence>MSCPPRRSARTDGAVPCPGTARESFRHARVPARAATLALAIDVFLLADSPIGPPLSLGARGLRQLTANKGTGAHTGRLGSPLSSRQTAKQWSRSELQSHGRDDAADAALPEEPWRPPWAAVEGGLPPGARAGANSQR</sequence>